<reference evidence="7 8" key="1">
    <citation type="submission" date="2016-01" db="EMBL/GenBank/DDBJ databases">
        <title>Use of Whole Genome Sequencing to ascertain that Brevibacterium massiliense (Roux, Raoult 2009) is a later heterotypic synonym of Brevibacterium ravenspurgense (Mages 2008).</title>
        <authorList>
            <person name="Bernier A.-M."/>
            <person name="Burdz T."/>
            <person name="Huynh C."/>
            <person name="Pachecho A.L."/>
            <person name="Wiebe D."/>
            <person name="Bonner C."/>
            <person name="Bernard K."/>
        </authorList>
    </citation>
    <scope>NUCLEOTIDE SEQUENCE [LARGE SCALE GENOMIC DNA]</scope>
    <source>
        <strain evidence="7 8">CCUG56047</strain>
    </source>
</reference>
<keyword evidence="3 4" id="KW-0592">Phosphate transport</keyword>
<dbReference type="SUPFAM" id="SSF53850">
    <property type="entry name" value="Periplasmic binding protein-like II"/>
    <property type="match status" value="1"/>
</dbReference>
<dbReference type="PANTHER" id="PTHR42996">
    <property type="entry name" value="PHOSPHATE-BINDING PROTEIN PSTS"/>
    <property type="match status" value="1"/>
</dbReference>
<comment type="caution">
    <text evidence="7">The sequence shown here is derived from an EMBL/GenBank/DDBJ whole genome shotgun (WGS) entry which is preliminary data.</text>
</comment>
<dbReference type="PANTHER" id="PTHR42996:SF1">
    <property type="entry name" value="PHOSPHATE-BINDING PROTEIN PSTS"/>
    <property type="match status" value="1"/>
</dbReference>
<dbReference type="NCBIfam" id="TIGR00975">
    <property type="entry name" value="3a0107s03"/>
    <property type="match status" value="1"/>
</dbReference>
<evidence type="ECO:0000256" key="3">
    <source>
        <dbReference type="ARBA" id="ARBA00022592"/>
    </source>
</evidence>
<keyword evidence="2 4" id="KW-0813">Transport</keyword>
<keyword evidence="8" id="KW-1185">Reference proteome</keyword>
<dbReference type="InterPro" id="IPR024370">
    <property type="entry name" value="PBP_domain"/>
</dbReference>
<evidence type="ECO:0000256" key="5">
    <source>
        <dbReference type="SAM" id="SignalP"/>
    </source>
</evidence>
<dbReference type="Pfam" id="PF12849">
    <property type="entry name" value="PBP_like_2"/>
    <property type="match status" value="1"/>
</dbReference>
<dbReference type="Proteomes" id="UP000243589">
    <property type="component" value="Unassembled WGS sequence"/>
</dbReference>
<dbReference type="PIRSF" id="PIRSF002756">
    <property type="entry name" value="PstS"/>
    <property type="match status" value="1"/>
</dbReference>
<dbReference type="GO" id="GO:0042301">
    <property type="term" value="F:phosphate ion binding"/>
    <property type="evidence" value="ECO:0007669"/>
    <property type="project" value="InterPro"/>
</dbReference>
<dbReference type="AlphaFoldDB" id="A0A150HAH7"/>
<feature type="signal peptide" evidence="5">
    <location>
        <begin position="1"/>
        <end position="24"/>
    </location>
</feature>
<evidence type="ECO:0000259" key="6">
    <source>
        <dbReference type="Pfam" id="PF12849"/>
    </source>
</evidence>
<dbReference type="EMBL" id="LQQC01000006">
    <property type="protein sequence ID" value="KXZ59122.1"/>
    <property type="molecule type" value="Genomic_DNA"/>
</dbReference>
<feature type="chain" id="PRO_5039045404" description="Phosphate-binding protein" evidence="5">
    <location>
        <begin position="25"/>
        <end position="369"/>
    </location>
</feature>
<comment type="similarity">
    <text evidence="1 4">Belongs to the PstS family.</text>
</comment>
<dbReference type="GO" id="GO:0043190">
    <property type="term" value="C:ATP-binding cassette (ABC) transporter complex"/>
    <property type="evidence" value="ECO:0007669"/>
    <property type="project" value="InterPro"/>
</dbReference>
<dbReference type="Gene3D" id="3.40.190.10">
    <property type="entry name" value="Periplasmic binding protein-like II"/>
    <property type="match status" value="2"/>
</dbReference>
<proteinExistence type="inferred from homology"/>
<keyword evidence="5" id="KW-0732">Signal</keyword>
<dbReference type="InterPro" id="IPR005673">
    <property type="entry name" value="ABC_phos-bd_PstS"/>
</dbReference>
<evidence type="ECO:0000313" key="8">
    <source>
        <dbReference type="Proteomes" id="UP000243589"/>
    </source>
</evidence>
<accession>A0A150HAH7</accession>
<evidence type="ECO:0000256" key="4">
    <source>
        <dbReference type="PIRNR" id="PIRNR002756"/>
    </source>
</evidence>
<protein>
    <recommendedName>
        <fullName evidence="4">Phosphate-binding protein</fullName>
    </recommendedName>
</protein>
<feature type="domain" description="PBP" evidence="6">
    <location>
        <begin position="37"/>
        <end position="336"/>
    </location>
</feature>
<evidence type="ECO:0000256" key="2">
    <source>
        <dbReference type="ARBA" id="ARBA00022448"/>
    </source>
</evidence>
<dbReference type="GO" id="GO:0035435">
    <property type="term" value="P:phosphate ion transmembrane transport"/>
    <property type="evidence" value="ECO:0007669"/>
    <property type="project" value="InterPro"/>
</dbReference>
<organism evidence="7 8">
    <name type="scientific">Brevibacterium ravenspurgense</name>
    <dbReference type="NCBI Taxonomy" id="479117"/>
    <lineage>
        <taxon>Bacteria</taxon>
        <taxon>Bacillati</taxon>
        <taxon>Actinomycetota</taxon>
        <taxon>Actinomycetes</taxon>
        <taxon>Micrococcales</taxon>
        <taxon>Brevibacteriaceae</taxon>
        <taxon>Brevibacterium</taxon>
    </lineage>
</organism>
<dbReference type="InterPro" id="IPR050962">
    <property type="entry name" value="Phosphate-bind_PstS"/>
</dbReference>
<dbReference type="CDD" id="cd13565">
    <property type="entry name" value="PBP2_PstS"/>
    <property type="match status" value="1"/>
</dbReference>
<evidence type="ECO:0000256" key="1">
    <source>
        <dbReference type="ARBA" id="ARBA00008725"/>
    </source>
</evidence>
<name>A0A150HAH7_9MICO</name>
<dbReference type="PROSITE" id="PS51257">
    <property type="entry name" value="PROKAR_LIPOPROTEIN"/>
    <property type="match status" value="1"/>
</dbReference>
<dbReference type="PATRIC" id="fig|479117.4.peg.506"/>
<dbReference type="RefSeq" id="WP_062020027.1">
    <property type="nucleotide sequence ID" value="NZ_LQQC01000006.1"/>
</dbReference>
<sequence length="369" mass="38206">MKLTRLAPAAAAFAAAAITLSACGGGSATGESGGGNEGGDQVSGELVGIGASSQKAAIQSWTTDFTGQNSDVTVNYSPDGSGAGRKQFLAGKADFAGSDAFMDDDELEQANKVCGDGGAFEFPVYISPIAIAYNLEGVDELNLDAATAAQIFAGKITKWNDKAIADLNPDADLPDTKITAVHRSDESGTTKNFTDYLNKAAGEDWKDEAAEEFPSEYGGEAAQGTDGVVSLVSETDGAIGYADASAVADDLGTAKIKVGEDFVEYTPEAAAKVVDASPVAEGRGEGDIAVELKRDTEEAGAYPIVLVSYHIVCSSYDSQEKVDLVKAWENFVVSEEGQESAAESAGSAPISSEMRDKITSVLDKIEVKQ</sequence>
<evidence type="ECO:0000313" key="7">
    <source>
        <dbReference type="EMBL" id="KXZ59122.1"/>
    </source>
</evidence>
<gene>
    <name evidence="7" type="primary">pstS2</name>
    <name evidence="7" type="ORF">Bravens_00505</name>
</gene>